<sequence>MKLMNGLEHSNLVYKHITIEQFTKIKSLNQKLFQQSIKNRAQFEQELQVNKNYLAWNKQRQDEISRKIDVLLDEQCLNQLSKIEKHLKLQEYLNKMLLVILQMLIHLISLRESNQCSSKVKTYRNLFNENEVKTFLNLAQTQQEEGLSRGATLAERVLTVLESLEANLQASLEALEVNEIIASWQLARWISFSEAEVANLMVEYEKSKFMLTVLATQIQAALAKQAKSKLILQESQDALDEALADSESKRADYAEAKAKIDEDNAILKQVIIIFKNQVETWPGR</sequence>
<evidence type="ECO:0000313" key="1">
    <source>
        <dbReference type="EMBL" id="CAD8170898.1"/>
    </source>
</evidence>
<dbReference type="Proteomes" id="UP000683925">
    <property type="component" value="Unassembled WGS sequence"/>
</dbReference>
<protein>
    <submittedName>
        <fullName evidence="1">Uncharacterized protein</fullName>
    </submittedName>
</protein>
<comment type="caution">
    <text evidence="1">The sequence shown here is derived from an EMBL/GenBank/DDBJ whole genome shotgun (WGS) entry which is preliminary data.</text>
</comment>
<name>A0A8S1V0B2_PAROT</name>
<gene>
    <name evidence="1" type="ORF">POCTA_138.1.T0570122</name>
</gene>
<proteinExistence type="predicted"/>
<organism evidence="1 2">
    <name type="scientific">Paramecium octaurelia</name>
    <dbReference type="NCBI Taxonomy" id="43137"/>
    <lineage>
        <taxon>Eukaryota</taxon>
        <taxon>Sar</taxon>
        <taxon>Alveolata</taxon>
        <taxon>Ciliophora</taxon>
        <taxon>Intramacronucleata</taxon>
        <taxon>Oligohymenophorea</taxon>
        <taxon>Peniculida</taxon>
        <taxon>Parameciidae</taxon>
        <taxon>Paramecium</taxon>
    </lineage>
</organism>
<dbReference type="AlphaFoldDB" id="A0A8S1V0B2"/>
<dbReference type="OrthoDB" id="300207at2759"/>
<reference evidence="1" key="1">
    <citation type="submission" date="2021-01" db="EMBL/GenBank/DDBJ databases">
        <authorList>
            <consortium name="Genoscope - CEA"/>
            <person name="William W."/>
        </authorList>
    </citation>
    <scope>NUCLEOTIDE SEQUENCE</scope>
</reference>
<keyword evidence="2" id="KW-1185">Reference proteome</keyword>
<accession>A0A8S1V0B2</accession>
<dbReference type="EMBL" id="CAJJDP010000056">
    <property type="protein sequence ID" value="CAD8170898.1"/>
    <property type="molecule type" value="Genomic_DNA"/>
</dbReference>
<evidence type="ECO:0000313" key="2">
    <source>
        <dbReference type="Proteomes" id="UP000683925"/>
    </source>
</evidence>